<keyword evidence="2" id="KW-0378">Hydrolase</keyword>
<dbReference type="GO" id="GO:0004519">
    <property type="term" value="F:endonuclease activity"/>
    <property type="evidence" value="ECO:0007669"/>
    <property type="project" value="UniProtKB-KW"/>
</dbReference>
<dbReference type="CDD" id="cd00030">
    <property type="entry name" value="C2"/>
    <property type="match status" value="1"/>
</dbReference>
<keyword evidence="2" id="KW-0255">Endonuclease</keyword>
<dbReference type="SMART" id="SM00239">
    <property type="entry name" value="C2"/>
    <property type="match status" value="1"/>
</dbReference>
<dbReference type="Proteomes" id="UP000693970">
    <property type="component" value="Unassembled WGS sequence"/>
</dbReference>
<dbReference type="InterPro" id="IPR000008">
    <property type="entry name" value="C2_dom"/>
</dbReference>
<reference evidence="2" key="2">
    <citation type="submission" date="2021-04" db="EMBL/GenBank/DDBJ databases">
        <authorList>
            <person name="Podell S."/>
        </authorList>
    </citation>
    <scope>NUCLEOTIDE SEQUENCE</scope>
    <source>
        <strain evidence="2">Hildebrandi</strain>
    </source>
</reference>
<reference evidence="2" key="1">
    <citation type="journal article" date="2021" name="Sci. Rep.">
        <title>Diploid genomic architecture of Nitzschia inconspicua, an elite biomass production diatom.</title>
        <authorList>
            <person name="Oliver A."/>
            <person name="Podell S."/>
            <person name="Pinowska A."/>
            <person name="Traller J.C."/>
            <person name="Smith S.R."/>
            <person name="McClure R."/>
            <person name="Beliaev A."/>
            <person name="Bohutskyi P."/>
            <person name="Hill E.A."/>
            <person name="Rabines A."/>
            <person name="Zheng H."/>
            <person name="Allen L.Z."/>
            <person name="Kuo A."/>
            <person name="Grigoriev I.V."/>
            <person name="Allen A.E."/>
            <person name="Hazlebeck D."/>
            <person name="Allen E.E."/>
        </authorList>
    </citation>
    <scope>NUCLEOTIDE SEQUENCE</scope>
    <source>
        <strain evidence="2">Hildebrandi</strain>
    </source>
</reference>
<name>A0A9K3Q573_9STRA</name>
<keyword evidence="2" id="KW-0540">Nuclease</keyword>
<accession>A0A9K3Q573</accession>
<dbReference type="GO" id="GO:0003676">
    <property type="term" value="F:nucleic acid binding"/>
    <property type="evidence" value="ECO:0007669"/>
    <property type="project" value="InterPro"/>
</dbReference>
<organism evidence="2 3">
    <name type="scientific">Nitzschia inconspicua</name>
    <dbReference type="NCBI Taxonomy" id="303405"/>
    <lineage>
        <taxon>Eukaryota</taxon>
        <taxon>Sar</taxon>
        <taxon>Stramenopiles</taxon>
        <taxon>Ochrophyta</taxon>
        <taxon>Bacillariophyta</taxon>
        <taxon>Bacillariophyceae</taxon>
        <taxon>Bacillariophycidae</taxon>
        <taxon>Bacillariales</taxon>
        <taxon>Bacillariaceae</taxon>
        <taxon>Nitzschia</taxon>
    </lineage>
</organism>
<dbReference type="InterPro" id="IPR004875">
    <property type="entry name" value="DDE_SF_endonuclease_dom"/>
</dbReference>
<feature type="domain" description="C2" evidence="1">
    <location>
        <begin position="13"/>
        <end position="150"/>
    </location>
</feature>
<evidence type="ECO:0000313" key="3">
    <source>
        <dbReference type="Proteomes" id="UP000693970"/>
    </source>
</evidence>
<evidence type="ECO:0000313" key="2">
    <source>
        <dbReference type="EMBL" id="KAG7368834.1"/>
    </source>
</evidence>
<sequence>MKDDPFPDFSHVPAYDSFFNHHDLYFRYHIHLIGAEAQDRGAAFDKRRNRFGRPRVVDAVADPYVIVETVGKDTGSTSYFPIGKHKFSVLENSQSPLWDEKTMIMGKNVDGIKFQLLDKNTKTADELLMEFTLDKADLPEPTPLKDSSWTQFHKKGIGGRQSNMVLSFRIMVTRAGDQMVDKDTSRAFHQSYDGGYAYSEEVLPDATTGDDTDNALLQCWRHQSNKYPKKAILWILGRNDVFMHPHVAARLFQGHDLYVLNYKLNGHTRKRGWVQDAHLVSHNRKGDFNVYKQDIAAALEVLQGIEYDQVLGYAQGAAAILYLDAFTAHFSASTKAKLETQGVQLRAIPPGCTGLVQPIDVGVGKPFKDRVRQKWIEWMMRQDAEAPVMTNASRADCAAWVAESWRNLPQSILKNSWRKSGFSWFPADVDDSEDADAEIADVDFADAEDAEVADVPDVADAAE</sequence>
<evidence type="ECO:0000259" key="1">
    <source>
        <dbReference type="PROSITE" id="PS50004"/>
    </source>
</evidence>
<dbReference type="Pfam" id="PF03184">
    <property type="entry name" value="DDE_1"/>
    <property type="match status" value="1"/>
</dbReference>
<dbReference type="PROSITE" id="PS50004">
    <property type="entry name" value="C2"/>
    <property type="match status" value="1"/>
</dbReference>
<comment type="caution">
    <text evidence="2">The sequence shown here is derived from an EMBL/GenBank/DDBJ whole genome shotgun (WGS) entry which is preliminary data.</text>
</comment>
<proteinExistence type="predicted"/>
<keyword evidence="3" id="KW-1185">Reference proteome</keyword>
<dbReference type="AlphaFoldDB" id="A0A9K3Q573"/>
<gene>
    <name evidence="2" type="ORF">IV203_031577</name>
</gene>
<protein>
    <submittedName>
        <fullName evidence="2">DDE superfamily endonuclease</fullName>
    </submittedName>
</protein>
<dbReference type="EMBL" id="JAGRRH010000006">
    <property type="protein sequence ID" value="KAG7368834.1"/>
    <property type="molecule type" value="Genomic_DNA"/>
</dbReference>